<dbReference type="GO" id="GO:0032259">
    <property type="term" value="P:methylation"/>
    <property type="evidence" value="ECO:0007669"/>
    <property type="project" value="UniProtKB-KW"/>
</dbReference>
<dbReference type="PANTHER" id="PTHR13090:SF1">
    <property type="entry name" value="ARGININE-HYDROXYLASE NDUFAF5, MITOCHONDRIAL"/>
    <property type="match status" value="1"/>
</dbReference>
<evidence type="ECO:0000256" key="3">
    <source>
        <dbReference type="ARBA" id="ARBA00022691"/>
    </source>
</evidence>
<dbReference type="PATRIC" id="fig|67855.3.peg.233"/>
<evidence type="ECO:0000256" key="5">
    <source>
        <dbReference type="HAMAP-Rule" id="MF_00835"/>
    </source>
</evidence>
<evidence type="ECO:0000256" key="4">
    <source>
        <dbReference type="ARBA" id="ARBA00022756"/>
    </source>
</evidence>
<comment type="function">
    <text evidence="5">Converts the free carboxyl group of a malonyl-thioester to its methyl ester by transfer of a methyl group from S-adenosyl-L-methionine (SAM). It allows to synthesize pimeloyl-ACP via the fatty acid synthetic pathway.</text>
</comment>
<evidence type="ECO:0000313" key="7">
    <source>
        <dbReference type="Proteomes" id="UP000036270"/>
    </source>
</evidence>
<organism evidence="6 7">
    <name type="scientific">Muribacter muris</name>
    <dbReference type="NCBI Taxonomy" id="67855"/>
    <lineage>
        <taxon>Bacteria</taxon>
        <taxon>Pseudomonadati</taxon>
        <taxon>Pseudomonadota</taxon>
        <taxon>Gammaproteobacteria</taxon>
        <taxon>Pasteurellales</taxon>
        <taxon>Pasteurellaceae</taxon>
        <taxon>Muribacter</taxon>
    </lineage>
</organism>
<comment type="caution">
    <text evidence="6">The sequence shown here is derived from an EMBL/GenBank/DDBJ whole genome shotgun (WGS) entry which is preliminary data.</text>
</comment>
<comment type="catalytic activity">
    <reaction evidence="5">
        <text>malonyl-[ACP] + S-adenosyl-L-methionine = malonyl-[ACP] methyl ester + S-adenosyl-L-homocysteine</text>
        <dbReference type="Rhea" id="RHEA:17105"/>
        <dbReference type="Rhea" id="RHEA-COMP:9623"/>
        <dbReference type="Rhea" id="RHEA-COMP:9954"/>
        <dbReference type="ChEBI" id="CHEBI:57856"/>
        <dbReference type="ChEBI" id="CHEBI:59789"/>
        <dbReference type="ChEBI" id="CHEBI:78449"/>
        <dbReference type="ChEBI" id="CHEBI:78845"/>
        <dbReference type="EC" id="2.1.1.197"/>
    </reaction>
</comment>
<dbReference type="RefSeq" id="WP_047976213.1">
    <property type="nucleotide sequence ID" value="NZ_JWIZ01000012.1"/>
</dbReference>
<keyword evidence="2 5" id="KW-0808">Transferase</keyword>
<evidence type="ECO:0000313" key="6">
    <source>
        <dbReference type="EMBL" id="KMK52186.1"/>
    </source>
</evidence>
<dbReference type="EC" id="2.1.1.197" evidence="5"/>
<proteinExistence type="inferred from homology"/>
<dbReference type="HAMAP" id="MF_00835">
    <property type="entry name" value="BioC"/>
    <property type="match status" value="1"/>
</dbReference>
<dbReference type="STRING" id="67855.RO21_02440"/>
<name>A0A0J5P7G8_9PAST</name>
<evidence type="ECO:0000256" key="2">
    <source>
        <dbReference type="ARBA" id="ARBA00022679"/>
    </source>
</evidence>
<dbReference type="CDD" id="cd02440">
    <property type="entry name" value="AdoMet_MTases"/>
    <property type="match status" value="1"/>
</dbReference>
<dbReference type="Pfam" id="PF13489">
    <property type="entry name" value="Methyltransf_23"/>
    <property type="match status" value="1"/>
</dbReference>
<dbReference type="EMBL" id="JWIZ01000012">
    <property type="protein sequence ID" value="KMK52186.1"/>
    <property type="molecule type" value="Genomic_DNA"/>
</dbReference>
<dbReference type="PANTHER" id="PTHR13090">
    <property type="entry name" value="ARGININE-HYDROXYLASE NDUFAF5, MITOCHONDRIAL"/>
    <property type="match status" value="1"/>
</dbReference>
<dbReference type="GO" id="GO:0009102">
    <property type="term" value="P:biotin biosynthetic process"/>
    <property type="evidence" value="ECO:0007669"/>
    <property type="project" value="UniProtKB-UniRule"/>
</dbReference>
<dbReference type="AlphaFoldDB" id="A0A0J5P7G8"/>
<keyword evidence="3 5" id="KW-0949">S-adenosyl-L-methionine</keyword>
<reference evidence="6 7" key="1">
    <citation type="submission" date="2014-12" db="EMBL/GenBank/DDBJ databases">
        <title>Reclassification of Actinobacillus muris as Muribacter muris.</title>
        <authorList>
            <person name="Christensen H."/>
            <person name="Nicklas W."/>
            <person name="Bisgaard M."/>
        </authorList>
    </citation>
    <scope>NUCLEOTIDE SEQUENCE [LARGE SCALE GENOMIC DNA]</scope>
    <source>
        <strain evidence="6 7">Ackerman80-443D</strain>
    </source>
</reference>
<dbReference type="InterPro" id="IPR011814">
    <property type="entry name" value="BioC"/>
</dbReference>
<dbReference type="Gene3D" id="3.40.50.150">
    <property type="entry name" value="Vaccinia Virus protein VP39"/>
    <property type="match status" value="1"/>
</dbReference>
<sequence>MDVNKQAVQRRFQRALPFYDRQAKAQQQINRRLLSILQNTRSDFEDILEIGCGTGHFSSLLQQHIAAKQWWLNDLCEVDEHLAARLTQPYHLIVGDAEALALARQFDLIASASTFQWFADPPRFLTRLKRHLKPNGLLLFSVFSPDNLVEIRRLTQIGLDYPSIQQWHDWLAADFQILHTESAQIRLIFESPLAVLRHLQQSGVTAVSRQAWTKGRLKRFCADYQQYYSSNGGVSLTYTPLYLLARVKA</sequence>
<dbReference type="SUPFAM" id="SSF53335">
    <property type="entry name" value="S-adenosyl-L-methionine-dependent methyltransferases"/>
    <property type="match status" value="1"/>
</dbReference>
<dbReference type="GO" id="GO:0010340">
    <property type="term" value="F:carboxyl-O-methyltransferase activity"/>
    <property type="evidence" value="ECO:0007669"/>
    <property type="project" value="UniProtKB-UniRule"/>
</dbReference>
<accession>A0A0J5P7G8</accession>
<evidence type="ECO:0000256" key="1">
    <source>
        <dbReference type="ARBA" id="ARBA00022603"/>
    </source>
</evidence>
<comment type="similarity">
    <text evidence="5">Belongs to the methyltransferase superfamily.</text>
</comment>
<dbReference type="GO" id="GO:0102130">
    <property type="term" value="F:malonyl-CoA methyltransferase activity"/>
    <property type="evidence" value="ECO:0007669"/>
    <property type="project" value="UniProtKB-EC"/>
</dbReference>
<dbReference type="Proteomes" id="UP000036270">
    <property type="component" value="Unassembled WGS sequence"/>
</dbReference>
<dbReference type="InterPro" id="IPR029063">
    <property type="entry name" value="SAM-dependent_MTases_sf"/>
</dbReference>
<keyword evidence="7" id="KW-1185">Reference proteome</keyword>
<dbReference type="NCBIfam" id="TIGR02072">
    <property type="entry name" value="BioC"/>
    <property type="match status" value="1"/>
</dbReference>
<dbReference type="InterPro" id="IPR050602">
    <property type="entry name" value="Malonyl-ACP_OMT"/>
</dbReference>
<gene>
    <name evidence="5" type="primary">bioC</name>
    <name evidence="6" type="ORF">RO21_02440</name>
</gene>
<keyword evidence="1 5" id="KW-0489">Methyltransferase</keyword>
<comment type="pathway">
    <text evidence="5">Cofactor biosynthesis; biotin biosynthesis.</text>
</comment>
<dbReference type="UniPathway" id="UPA00078"/>
<keyword evidence="4 5" id="KW-0093">Biotin biosynthesis</keyword>
<protein>
    <recommendedName>
        <fullName evidence="5">Malonyl-[acyl-carrier protein] O-methyltransferase</fullName>
        <shortName evidence="5">Malonyl-ACP O-methyltransferase</shortName>
        <ecNumber evidence="5">2.1.1.197</ecNumber>
    </recommendedName>
    <alternativeName>
        <fullName evidence="5">Biotin synthesis protein BioC</fullName>
    </alternativeName>
</protein>